<dbReference type="STRING" id="663278.Ethha_0965"/>
<proteinExistence type="predicted"/>
<evidence type="ECO:0000313" key="2">
    <source>
        <dbReference type="EMBL" id="ADU26519.1"/>
    </source>
</evidence>
<protein>
    <submittedName>
        <fullName evidence="2">Glycosyl transferase family 25</fullName>
    </submittedName>
</protein>
<sequence length="294" mass="34010">MNMRNYTGALNRIRYRLLFHRRLLDVCRQSNSFSKDSRDSIQRIYAINLDRKPKRWSQVSNKLKRIKSRSDTSLFELSRRFSAIDARYLDEKIDSKMLCPYFTLADQLQVEPNPLIQIDESSKAYKIKMTPQEIAIALSHIELWKKIASDNIPYTLILEDDVYFERGFANNLDAAWTDIINKSSQPFTFDILFLSFQEVGIKPKTRIHEDGLVHKPNCGIWQASGYVLSKVGAQKLLNMLPAYGPVDLWLNLQFDKLDVYLINKPIIEQRVDVPSTNSYSIMPVLSQIGVSTPI</sequence>
<dbReference type="Pfam" id="PF01755">
    <property type="entry name" value="Glyco_transf_25"/>
    <property type="match status" value="1"/>
</dbReference>
<dbReference type="HOGENOM" id="CLU_914671_0_0_9"/>
<dbReference type="GO" id="GO:0016740">
    <property type="term" value="F:transferase activity"/>
    <property type="evidence" value="ECO:0007669"/>
    <property type="project" value="UniProtKB-KW"/>
</dbReference>
<dbReference type="AlphaFoldDB" id="E6U3V2"/>
<dbReference type="RefSeq" id="WP_013484883.1">
    <property type="nucleotide sequence ID" value="NC_014828.1"/>
</dbReference>
<keyword evidence="3" id="KW-1185">Reference proteome</keyword>
<feature type="domain" description="Glycosyl transferase family 25" evidence="1">
    <location>
        <begin position="42"/>
        <end position="242"/>
    </location>
</feature>
<dbReference type="eggNOG" id="COG3306">
    <property type="taxonomic scope" value="Bacteria"/>
</dbReference>
<reference evidence="2 3" key="1">
    <citation type="submission" date="2010-12" db="EMBL/GenBank/DDBJ databases">
        <title>Complete sequence of Ethanoligenens harbinense YUAN-3.</title>
        <authorList>
            <person name="Lucas S."/>
            <person name="Copeland A."/>
            <person name="Lapidus A."/>
            <person name="Cheng J.-F."/>
            <person name="Bruce D."/>
            <person name="Goodwin L."/>
            <person name="Pitluck S."/>
            <person name="Chertkov O."/>
            <person name="Misra M."/>
            <person name="Detter J.C."/>
            <person name="Han C."/>
            <person name="Tapia R."/>
            <person name="Land M."/>
            <person name="Hauser L."/>
            <person name="Jeffries C."/>
            <person name="Kyrpides N."/>
            <person name="Ivanova N."/>
            <person name="Mikhailova N."/>
            <person name="Wang A."/>
            <person name="Mouttaki H."/>
            <person name="He Z."/>
            <person name="Zhou J."/>
            <person name="Hemme C.L."/>
            <person name="Woyke T."/>
        </authorList>
    </citation>
    <scope>NUCLEOTIDE SEQUENCE [LARGE SCALE GENOMIC DNA]</scope>
    <source>
        <strain evidence="3">DSM 18485 / JCM 12961 / CGMCC 1.5033 / YUAN-3</strain>
    </source>
</reference>
<dbReference type="EMBL" id="CP002400">
    <property type="protein sequence ID" value="ADU26519.1"/>
    <property type="molecule type" value="Genomic_DNA"/>
</dbReference>
<dbReference type="CDD" id="cd06532">
    <property type="entry name" value="Glyco_transf_25"/>
    <property type="match status" value="1"/>
</dbReference>
<dbReference type="Proteomes" id="UP000001551">
    <property type="component" value="Chromosome"/>
</dbReference>
<evidence type="ECO:0000313" key="3">
    <source>
        <dbReference type="Proteomes" id="UP000001551"/>
    </source>
</evidence>
<dbReference type="InterPro" id="IPR002654">
    <property type="entry name" value="Glyco_trans_25"/>
</dbReference>
<organism evidence="2 3">
    <name type="scientific">Ethanoligenens harbinense (strain DSM 18485 / JCM 12961 / CGMCC 1.5033 / YUAN-3)</name>
    <dbReference type="NCBI Taxonomy" id="663278"/>
    <lineage>
        <taxon>Bacteria</taxon>
        <taxon>Bacillati</taxon>
        <taxon>Bacillota</taxon>
        <taxon>Clostridia</taxon>
        <taxon>Eubacteriales</taxon>
        <taxon>Oscillospiraceae</taxon>
        <taxon>Ethanoligenens</taxon>
    </lineage>
</organism>
<keyword evidence="2" id="KW-0808">Transferase</keyword>
<accession>E6U3V2</accession>
<name>E6U3V2_ETHHY</name>
<evidence type="ECO:0000259" key="1">
    <source>
        <dbReference type="Pfam" id="PF01755"/>
    </source>
</evidence>
<dbReference type="KEGG" id="eha:Ethha_0965"/>
<gene>
    <name evidence="2" type="ordered locus">Ethha_0965</name>
</gene>